<feature type="compositionally biased region" description="Low complexity" evidence="2">
    <location>
        <begin position="300"/>
        <end position="309"/>
    </location>
</feature>
<feature type="compositionally biased region" description="Acidic residues" evidence="2">
    <location>
        <begin position="48"/>
        <end position="66"/>
    </location>
</feature>
<dbReference type="Proteomes" id="UP001438707">
    <property type="component" value="Unassembled WGS sequence"/>
</dbReference>
<name>A0AAW1SFG3_9CHLO</name>
<evidence type="ECO:0000313" key="4">
    <source>
        <dbReference type="EMBL" id="KAK9844378.1"/>
    </source>
</evidence>
<keyword evidence="5" id="KW-1185">Reference proteome</keyword>
<reference evidence="4 5" key="1">
    <citation type="journal article" date="2024" name="Nat. Commun.">
        <title>Phylogenomics reveals the evolutionary origins of lichenization in chlorophyte algae.</title>
        <authorList>
            <person name="Puginier C."/>
            <person name="Libourel C."/>
            <person name="Otte J."/>
            <person name="Skaloud P."/>
            <person name="Haon M."/>
            <person name="Grisel S."/>
            <person name="Petersen M."/>
            <person name="Berrin J.G."/>
            <person name="Delaux P.M."/>
            <person name="Dal Grande F."/>
            <person name="Keller J."/>
        </authorList>
    </citation>
    <scope>NUCLEOTIDE SEQUENCE [LARGE SCALE GENOMIC DNA]</scope>
    <source>
        <strain evidence="4 5">SAG 2145</strain>
    </source>
</reference>
<dbReference type="Pfam" id="PF08711">
    <property type="entry name" value="Med26"/>
    <property type="match status" value="1"/>
</dbReference>
<evidence type="ECO:0000259" key="3">
    <source>
        <dbReference type="PROSITE" id="PS51319"/>
    </source>
</evidence>
<dbReference type="InterPro" id="IPR044204">
    <property type="entry name" value="IWS1/2"/>
</dbReference>
<dbReference type="InterPro" id="IPR035441">
    <property type="entry name" value="TFIIS/LEDGF_dom_sf"/>
</dbReference>
<dbReference type="AlphaFoldDB" id="A0AAW1SFG3"/>
<dbReference type="PROSITE" id="PS51319">
    <property type="entry name" value="TFIIS_N"/>
    <property type="match status" value="1"/>
</dbReference>
<feature type="region of interest" description="Disordered" evidence="2">
    <location>
        <begin position="286"/>
        <end position="323"/>
    </location>
</feature>
<accession>A0AAW1SFG3</accession>
<keyword evidence="1" id="KW-0539">Nucleus</keyword>
<protein>
    <recommendedName>
        <fullName evidence="3">TFIIS N-terminal domain-containing protein</fullName>
    </recommendedName>
</protein>
<comment type="caution">
    <text evidence="4">The sequence shown here is derived from an EMBL/GenBank/DDBJ whole genome shotgun (WGS) entry which is preliminary data.</text>
</comment>
<organism evidence="4 5">
    <name type="scientific">Apatococcus lobatus</name>
    <dbReference type="NCBI Taxonomy" id="904363"/>
    <lineage>
        <taxon>Eukaryota</taxon>
        <taxon>Viridiplantae</taxon>
        <taxon>Chlorophyta</taxon>
        <taxon>core chlorophytes</taxon>
        <taxon>Trebouxiophyceae</taxon>
        <taxon>Chlorellales</taxon>
        <taxon>Chlorellaceae</taxon>
        <taxon>Apatococcus</taxon>
    </lineage>
</organism>
<gene>
    <name evidence="4" type="ORF">WJX74_001628</name>
</gene>
<feature type="domain" description="TFIIS N-terminal" evidence="3">
    <location>
        <begin position="182"/>
        <end position="265"/>
    </location>
</feature>
<dbReference type="GO" id="GO:0032784">
    <property type="term" value="P:regulation of DNA-templated transcription elongation"/>
    <property type="evidence" value="ECO:0007669"/>
    <property type="project" value="InterPro"/>
</dbReference>
<sequence>MAEDEQDREKMREELFGADSEGEEEELEQQQGNEEPADAYLPPPDQEGPPEEGQADQQQEEYEGQQDEAGAVYDPSQQQEGAEYYVDQEGYQEEAVEEGEEDEISRMLKGRGRKKAYEKSFAQISAEVESFLAGMEVAAEQDVESNNNGQPALAKLRMLPQLQSKVAERRIHEVLMDAGILGCLKAWIEPMPGGHLPNSKVRAAVLGVLLQLMVDVTQPTRKEQLKRSGIGRAVLFLYKLPEETATNRRLAKQLVESWSRPIFDQYSETRHDDMRAEDDRLQLRAARQQRKRKQREQSEADAAAEVEGAASRKLKPGEPGFRWHAAVPQPARLDYIEQPESKVAINSQQSTGGKSSGKSDRLGRKLKVLNRKVQAGAGRAAKISLEGRGMMI</sequence>
<feature type="region of interest" description="Disordered" evidence="2">
    <location>
        <begin position="1"/>
        <end position="85"/>
    </location>
</feature>
<dbReference type="EMBL" id="JALJOS010000001">
    <property type="protein sequence ID" value="KAK9844378.1"/>
    <property type="molecule type" value="Genomic_DNA"/>
</dbReference>
<evidence type="ECO:0000313" key="5">
    <source>
        <dbReference type="Proteomes" id="UP001438707"/>
    </source>
</evidence>
<evidence type="ECO:0000256" key="2">
    <source>
        <dbReference type="SAM" id="MobiDB-lite"/>
    </source>
</evidence>
<comment type="subcellular location">
    <subcellularLocation>
        <location evidence="1">Nucleus</location>
    </subcellularLocation>
</comment>
<dbReference type="GO" id="GO:0005634">
    <property type="term" value="C:nucleus"/>
    <property type="evidence" value="ECO:0007669"/>
    <property type="project" value="UniProtKB-SubCell"/>
</dbReference>
<dbReference type="PANTHER" id="PTHR47350:SF4">
    <property type="entry name" value="PROTEIN IWS1 HOMOLOG 1"/>
    <property type="match status" value="1"/>
</dbReference>
<evidence type="ECO:0000256" key="1">
    <source>
        <dbReference type="PROSITE-ProRule" id="PRU00649"/>
    </source>
</evidence>
<dbReference type="Gene3D" id="1.20.930.10">
    <property type="entry name" value="Conserved domain common to transcription factors TFIIS, elongin A, CRSP70"/>
    <property type="match status" value="1"/>
</dbReference>
<dbReference type="GO" id="GO:0009742">
    <property type="term" value="P:brassinosteroid mediated signaling pathway"/>
    <property type="evidence" value="ECO:0007669"/>
    <property type="project" value="InterPro"/>
</dbReference>
<feature type="region of interest" description="Disordered" evidence="2">
    <location>
        <begin position="343"/>
        <end position="366"/>
    </location>
</feature>
<dbReference type="InterPro" id="IPR017923">
    <property type="entry name" value="TFIIS_N"/>
</dbReference>
<proteinExistence type="predicted"/>
<dbReference type="PANTHER" id="PTHR47350">
    <property type="entry name" value="PROTEIN IWS1 HOMOLOG 1"/>
    <property type="match status" value="1"/>
</dbReference>